<keyword evidence="5" id="KW-1185">Reference proteome</keyword>
<dbReference type="Gene3D" id="2.130.10.10">
    <property type="entry name" value="YVTN repeat-like/Quinoprotein amine dehydrogenase"/>
    <property type="match status" value="1"/>
</dbReference>
<dbReference type="Proteomes" id="UP000290288">
    <property type="component" value="Unassembled WGS sequence"/>
</dbReference>
<comment type="caution">
    <text evidence="4">The sequence shown here is derived from an EMBL/GenBank/DDBJ whole genome shotgun (WGS) entry which is preliminary data.</text>
</comment>
<keyword evidence="1" id="KW-0547">Nucleotide-binding</keyword>
<organism evidence="4 5">
    <name type="scientific">Candolleomyces aberdarensis</name>
    <dbReference type="NCBI Taxonomy" id="2316362"/>
    <lineage>
        <taxon>Eukaryota</taxon>
        <taxon>Fungi</taxon>
        <taxon>Dikarya</taxon>
        <taxon>Basidiomycota</taxon>
        <taxon>Agaricomycotina</taxon>
        <taxon>Agaricomycetes</taxon>
        <taxon>Agaricomycetidae</taxon>
        <taxon>Agaricales</taxon>
        <taxon>Agaricineae</taxon>
        <taxon>Psathyrellaceae</taxon>
        <taxon>Candolleomyces</taxon>
    </lineage>
</organism>
<dbReference type="InterPro" id="IPR015943">
    <property type="entry name" value="WD40/YVTN_repeat-like_dom_sf"/>
</dbReference>
<dbReference type="PANTHER" id="PTHR17583">
    <property type="entry name" value="PHOSPHOINOSITIDE 3-KINASE REGULATORY SUBUNIT 4"/>
    <property type="match status" value="1"/>
</dbReference>
<evidence type="ECO:0000313" key="5">
    <source>
        <dbReference type="Proteomes" id="UP000290288"/>
    </source>
</evidence>
<accession>A0A4Q2DDV8</accession>
<dbReference type="PANTHER" id="PTHR17583:SF0">
    <property type="entry name" value="PHOSPHOINOSITIDE 3-KINASE REGULATORY SUBUNIT 4"/>
    <property type="match status" value="1"/>
</dbReference>
<reference evidence="4 5" key="1">
    <citation type="submission" date="2019-01" db="EMBL/GenBank/DDBJ databases">
        <title>Draft genome sequence of Psathyrella aberdarensis IHI B618.</title>
        <authorList>
            <person name="Buettner E."/>
            <person name="Kellner H."/>
        </authorList>
    </citation>
    <scope>NUCLEOTIDE SEQUENCE [LARGE SCALE GENOMIC DNA]</scope>
    <source>
        <strain evidence="4 5">IHI B618</strain>
    </source>
</reference>
<feature type="region of interest" description="Disordered" evidence="3">
    <location>
        <begin position="145"/>
        <end position="170"/>
    </location>
</feature>
<dbReference type="GO" id="GO:0005770">
    <property type="term" value="C:late endosome"/>
    <property type="evidence" value="ECO:0007669"/>
    <property type="project" value="TreeGrafter"/>
</dbReference>
<dbReference type="InterPro" id="IPR045162">
    <property type="entry name" value="Vps15-like"/>
</dbReference>
<feature type="repeat" description="WD" evidence="2">
    <location>
        <begin position="237"/>
        <end position="259"/>
    </location>
</feature>
<dbReference type="GO" id="GO:0034271">
    <property type="term" value="C:phosphatidylinositol 3-kinase complex, class III, type I"/>
    <property type="evidence" value="ECO:0007669"/>
    <property type="project" value="TreeGrafter"/>
</dbReference>
<evidence type="ECO:0000256" key="1">
    <source>
        <dbReference type="ARBA" id="ARBA00022741"/>
    </source>
</evidence>
<evidence type="ECO:0000313" key="4">
    <source>
        <dbReference type="EMBL" id="RXW17252.1"/>
    </source>
</evidence>
<evidence type="ECO:0008006" key="6">
    <source>
        <dbReference type="Google" id="ProtNLM"/>
    </source>
</evidence>
<dbReference type="InterPro" id="IPR036322">
    <property type="entry name" value="WD40_repeat_dom_sf"/>
</dbReference>
<dbReference type="GO" id="GO:0004674">
    <property type="term" value="F:protein serine/threonine kinase activity"/>
    <property type="evidence" value="ECO:0007669"/>
    <property type="project" value="InterPro"/>
</dbReference>
<dbReference type="GO" id="GO:0000166">
    <property type="term" value="F:nucleotide binding"/>
    <property type="evidence" value="ECO:0007669"/>
    <property type="project" value="UniProtKB-KW"/>
</dbReference>
<protein>
    <recommendedName>
        <fullName evidence="6">ASTRA-associated protein 1</fullName>
    </recommendedName>
</protein>
<gene>
    <name evidence="4" type="ORF">EST38_g8603</name>
</gene>
<dbReference type="PROSITE" id="PS50082">
    <property type="entry name" value="WD_REPEATS_2"/>
    <property type="match status" value="1"/>
</dbReference>
<dbReference type="GO" id="GO:0045324">
    <property type="term" value="P:late endosome to vacuole transport"/>
    <property type="evidence" value="ECO:0007669"/>
    <property type="project" value="InterPro"/>
</dbReference>
<dbReference type="GO" id="GO:0016236">
    <property type="term" value="P:macroautophagy"/>
    <property type="evidence" value="ECO:0007669"/>
    <property type="project" value="InterPro"/>
</dbReference>
<dbReference type="SUPFAM" id="SSF50978">
    <property type="entry name" value="WD40 repeat-like"/>
    <property type="match status" value="1"/>
</dbReference>
<dbReference type="AlphaFoldDB" id="A0A4Q2DDV8"/>
<name>A0A4Q2DDV8_9AGAR</name>
<dbReference type="Pfam" id="PF00400">
    <property type="entry name" value="WD40"/>
    <property type="match status" value="1"/>
</dbReference>
<evidence type="ECO:0000256" key="2">
    <source>
        <dbReference type="PROSITE-ProRule" id="PRU00221"/>
    </source>
</evidence>
<dbReference type="OrthoDB" id="242910at2759"/>
<dbReference type="EMBL" id="SDEE01000356">
    <property type="protein sequence ID" value="RXW17252.1"/>
    <property type="molecule type" value="Genomic_DNA"/>
</dbReference>
<sequence length="355" mass="38778">MTHDNTELALILVYATPRSAITLLDLWTIWAIQAMENPQHYGSITAICHMDKKKARIVVGTPSRMLSLWDKRFGIMLKSWQAGQVSGGQTERIHQLVVHPTKGRGKWIMVAVEASRKGASRTSATAMEAWDIENTTLVESFVVRVGSPTDPLPGPQPSQDAESNVSPGSCTTDYDVGGKACLYAESLNDEIVPPPAPDVRTMVVGIDFRGFSASHRSEFGEFVMDPVSSRNAAKGIVITGSEDRRLRLWDLGKAERTTVLSGLDSDHEKPTYSAVSSSDNVLSSYVETWPPTPSGRHSSRPSQRIALISQHQQNLLKAHQDAVTALACIDSPFRGGIVSGDRAGVVKVWRVDFVE</sequence>
<proteinExistence type="predicted"/>
<keyword evidence="2" id="KW-0853">WD repeat</keyword>
<dbReference type="GO" id="GO:0071561">
    <property type="term" value="C:nucleus-vacuole junction"/>
    <property type="evidence" value="ECO:0007669"/>
    <property type="project" value="TreeGrafter"/>
</dbReference>
<dbReference type="GO" id="GO:0006623">
    <property type="term" value="P:protein targeting to vacuole"/>
    <property type="evidence" value="ECO:0007669"/>
    <property type="project" value="TreeGrafter"/>
</dbReference>
<dbReference type="SMART" id="SM00320">
    <property type="entry name" value="WD40"/>
    <property type="match status" value="3"/>
</dbReference>
<dbReference type="GO" id="GO:0034272">
    <property type="term" value="C:phosphatidylinositol 3-kinase complex, class III, type II"/>
    <property type="evidence" value="ECO:0007669"/>
    <property type="project" value="TreeGrafter"/>
</dbReference>
<feature type="compositionally biased region" description="Polar residues" evidence="3">
    <location>
        <begin position="157"/>
        <end position="170"/>
    </location>
</feature>
<evidence type="ECO:0000256" key="3">
    <source>
        <dbReference type="SAM" id="MobiDB-lite"/>
    </source>
</evidence>
<dbReference type="STRING" id="2316362.A0A4Q2DDV8"/>
<dbReference type="InterPro" id="IPR001680">
    <property type="entry name" value="WD40_rpt"/>
</dbReference>